<dbReference type="AlphaFoldDB" id="A0AB34FJV2"/>
<comment type="caution">
    <text evidence="7">The sequence shown here is derived from an EMBL/GenBank/DDBJ whole genome shotgun (WGS) entry which is preliminary data.</text>
</comment>
<evidence type="ECO:0000256" key="2">
    <source>
        <dbReference type="ARBA" id="ARBA00022801"/>
    </source>
</evidence>
<proteinExistence type="predicted"/>
<evidence type="ECO:0000256" key="3">
    <source>
        <dbReference type="ARBA" id="ARBA00022963"/>
    </source>
</evidence>
<dbReference type="SUPFAM" id="SSF53474">
    <property type="entry name" value="alpha/beta-Hydrolases"/>
    <property type="match status" value="1"/>
</dbReference>
<evidence type="ECO:0000313" key="7">
    <source>
        <dbReference type="EMBL" id="KAJ6439334.1"/>
    </source>
</evidence>
<evidence type="ECO:0000313" key="8">
    <source>
        <dbReference type="Proteomes" id="UP001163105"/>
    </source>
</evidence>
<dbReference type="PANTHER" id="PTHR10272">
    <property type="entry name" value="PLATELET-ACTIVATING FACTOR ACETYLHYDROLASE"/>
    <property type="match status" value="1"/>
</dbReference>
<keyword evidence="4" id="KW-0443">Lipid metabolism</keyword>
<feature type="signal peptide" evidence="6">
    <location>
        <begin position="1"/>
        <end position="19"/>
    </location>
</feature>
<protein>
    <recommendedName>
        <fullName evidence="1">1-alkyl-2-acetylglycerophosphocholine esterase</fullName>
        <ecNumber evidence="1">3.1.1.47</ecNumber>
    </recommendedName>
</protein>
<dbReference type="Proteomes" id="UP001163105">
    <property type="component" value="Unassembled WGS sequence"/>
</dbReference>
<evidence type="ECO:0000256" key="6">
    <source>
        <dbReference type="SAM" id="SignalP"/>
    </source>
</evidence>
<dbReference type="Gene3D" id="3.40.50.1820">
    <property type="entry name" value="alpha/beta hydrolase"/>
    <property type="match status" value="1"/>
</dbReference>
<sequence length="440" mass="46627">MLAHALLNIGLLLLPPSSALLLPPPPGPFPVALTVIPLTDPSRAANVLSPAASPAGPSGRRRILVSVFAPLAANDTTTTTTNSTLPGLCHLQTLPYMTPGVAASYGQQAAQFGLPADLYSRFDMQTCDAAALPCRRVSPTRSGRHVSQGGGRASQQVVILTPGLAESRLLYSGLARALASTGLLVVTVDHPLEAPVVEFPDGSVVPGVNVSSEDQVMLNRIVQVRIDDISFLLERLPAVLPASLRAHLPQPLPRRPRALILGHSFGGTAAAAMVMSKSVQRHEAHDPRSRDVLAAVNLDGRLLIPQQKDGPGDKKELRGPSAPVVMLGRPTHRAEDPTWDAVWPRIRAPATELALAGAAHASFTDRPLLFLGAAPQLGLSEEQQKMVELLVGTIPAHRLEEVLHGVVARVLDLAITGDSEPLKQVHEAFQEVSVVRSRGL</sequence>
<feature type="region of interest" description="Disordered" evidence="5">
    <location>
        <begin position="304"/>
        <end position="328"/>
    </location>
</feature>
<keyword evidence="2 7" id="KW-0378">Hydrolase</keyword>
<name>A0AB34FJV2_9HYPO</name>
<gene>
    <name evidence="7" type="ORF">O9K51_07219</name>
</gene>
<organism evidence="7 8">
    <name type="scientific">Purpureocillium lavendulum</name>
    <dbReference type="NCBI Taxonomy" id="1247861"/>
    <lineage>
        <taxon>Eukaryota</taxon>
        <taxon>Fungi</taxon>
        <taxon>Dikarya</taxon>
        <taxon>Ascomycota</taxon>
        <taxon>Pezizomycotina</taxon>
        <taxon>Sordariomycetes</taxon>
        <taxon>Hypocreomycetidae</taxon>
        <taxon>Hypocreales</taxon>
        <taxon>Ophiocordycipitaceae</taxon>
        <taxon>Purpureocillium</taxon>
    </lineage>
</organism>
<dbReference type="PANTHER" id="PTHR10272:SF14">
    <property type="entry name" value="PAF ACETYLHYDROLASE FAMILY PROTEIN"/>
    <property type="match status" value="1"/>
</dbReference>
<reference evidence="7" key="1">
    <citation type="submission" date="2023-01" db="EMBL/GenBank/DDBJ databases">
        <title>The growth and conidiation of Purpureocillium lavendulum are regulated by nitrogen source and histone H3K14 acetylation.</title>
        <authorList>
            <person name="Tang P."/>
            <person name="Han J."/>
            <person name="Zhang C."/>
            <person name="Tang P."/>
            <person name="Qi F."/>
            <person name="Zhang K."/>
            <person name="Liang L."/>
        </authorList>
    </citation>
    <scope>NUCLEOTIDE SEQUENCE</scope>
    <source>
        <strain evidence="7">YMF1.00683</strain>
    </source>
</reference>
<dbReference type="GO" id="GO:0016042">
    <property type="term" value="P:lipid catabolic process"/>
    <property type="evidence" value="ECO:0007669"/>
    <property type="project" value="UniProtKB-KW"/>
</dbReference>
<keyword evidence="6" id="KW-0732">Signal</keyword>
<dbReference type="EC" id="3.1.1.47" evidence="1"/>
<evidence type="ECO:0000256" key="5">
    <source>
        <dbReference type="SAM" id="MobiDB-lite"/>
    </source>
</evidence>
<dbReference type="GO" id="GO:0003847">
    <property type="term" value="F:1-alkyl-2-acetylglycerophosphocholine esterase activity"/>
    <property type="evidence" value="ECO:0007669"/>
    <property type="project" value="UniProtKB-EC"/>
</dbReference>
<evidence type="ECO:0000256" key="4">
    <source>
        <dbReference type="ARBA" id="ARBA00023098"/>
    </source>
</evidence>
<dbReference type="EMBL" id="JAQHRD010000006">
    <property type="protein sequence ID" value="KAJ6439334.1"/>
    <property type="molecule type" value="Genomic_DNA"/>
</dbReference>
<dbReference type="InterPro" id="IPR029058">
    <property type="entry name" value="AB_hydrolase_fold"/>
</dbReference>
<keyword evidence="3" id="KW-0442">Lipid degradation</keyword>
<evidence type="ECO:0000256" key="1">
    <source>
        <dbReference type="ARBA" id="ARBA00013201"/>
    </source>
</evidence>
<accession>A0AB34FJV2</accession>
<keyword evidence="8" id="KW-1185">Reference proteome</keyword>
<feature type="chain" id="PRO_5044220050" description="1-alkyl-2-acetylglycerophosphocholine esterase" evidence="6">
    <location>
        <begin position="20"/>
        <end position="440"/>
    </location>
</feature>